<name>A0A251X3M2_9RHOB</name>
<dbReference type="GO" id="GO:0009313">
    <property type="term" value="P:oligosaccharide catabolic process"/>
    <property type="evidence" value="ECO:0007669"/>
    <property type="project" value="TreeGrafter"/>
</dbReference>
<feature type="domain" description="Glycosyl hydrolase family 13 catalytic" evidence="4">
    <location>
        <begin position="27"/>
        <end position="413"/>
    </location>
</feature>
<dbReference type="SUPFAM" id="SSF51445">
    <property type="entry name" value="(Trans)glycosidases"/>
    <property type="match status" value="1"/>
</dbReference>
<dbReference type="Gene3D" id="3.90.400.10">
    <property type="entry name" value="Oligo-1,6-glucosidase, Domain 2"/>
    <property type="match status" value="1"/>
</dbReference>
<keyword evidence="6" id="KW-1185">Reference proteome</keyword>
<evidence type="ECO:0000313" key="6">
    <source>
        <dbReference type="Proteomes" id="UP000194664"/>
    </source>
</evidence>
<dbReference type="CDD" id="cd11333">
    <property type="entry name" value="AmyAc_SI_OligoGlu_DGase"/>
    <property type="match status" value="1"/>
</dbReference>
<dbReference type="NCBIfam" id="NF008183">
    <property type="entry name" value="PRK10933.1"/>
    <property type="match status" value="1"/>
</dbReference>
<evidence type="ECO:0000256" key="3">
    <source>
        <dbReference type="ARBA" id="ARBA00023295"/>
    </source>
</evidence>
<dbReference type="Gene3D" id="3.20.20.80">
    <property type="entry name" value="Glycosidases"/>
    <property type="match status" value="1"/>
</dbReference>
<dbReference type="PANTHER" id="PTHR10357">
    <property type="entry name" value="ALPHA-AMYLASE FAMILY MEMBER"/>
    <property type="match status" value="1"/>
</dbReference>
<evidence type="ECO:0000259" key="4">
    <source>
        <dbReference type="SMART" id="SM00642"/>
    </source>
</evidence>
<sequence length="567" mass="64524">MHKPPPSPEADDTAIARAWWKEAVVYQVYPRSFADSDGDGVGDLAGITAHLDHIADLGVDVIWLSPHYQSPFVDNGYDISDYRAVSPLFGTMKDFDTLLAQVKARGMKLIIDLVVNHTSDQHAWFADARKSRTAEKRDFYIWRDGTPDAPPNDWQSFFSTPAWTWDDATQAWYLHLFAREQPDLNWDNPAVREEVYDIMRFWLDKGVDGFRMDVIPFISKPADLPENDKALPWEQFYAEGPKLHEYLKEMRQEVLDHYDCMTVGEGNGLSVEQMGRMVDARRGELDTIFQFDVINFLWGREQPRTWTLPEFKRVLRDQSVSVRPHGWNTVFLSNHDTPRALNRYGDPDPAWRQASAKVLHTLILTQPGTPYIYQGDELGMSNYPFTALDQFDDIAVRQGWAKRQAAGETDPSAYLAELNIVSRDHTRTPMQWDDGPNAGFTQSGVTPWLPVHPDHATINAKAAWADPQSACHAIAKLTQLRRDTPSMVYGDYTDLAPDHPELLIYRRWLAKENEGALVALNFSRKTLTWELPKSIHIQGVAYRTDNRANVDGGKIKLGGWSGIVLAL</sequence>
<evidence type="ECO:0000256" key="2">
    <source>
        <dbReference type="ARBA" id="ARBA00022801"/>
    </source>
</evidence>
<keyword evidence="2 5" id="KW-0378">Hydrolase</keyword>
<comment type="similarity">
    <text evidence="1">Belongs to the glycosyl hydrolase 13 family.</text>
</comment>
<dbReference type="FunFam" id="3.90.400.10:FF:000002">
    <property type="entry name" value="Sucrose isomerase"/>
    <property type="match status" value="1"/>
</dbReference>
<accession>A0A251X3M2</accession>
<comment type="caution">
    <text evidence="5">The sequence shown here is derived from an EMBL/GenBank/DDBJ whole genome shotgun (WGS) entry which is preliminary data.</text>
</comment>
<dbReference type="Gene3D" id="2.60.40.1180">
    <property type="entry name" value="Golgi alpha-mannosidase II"/>
    <property type="match status" value="1"/>
</dbReference>
<gene>
    <name evidence="5" type="ORF">BVC71_00415</name>
</gene>
<dbReference type="InterPro" id="IPR013780">
    <property type="entry name" value="Glyco_hydro_b"/>
</dbReference>
<reference evidence="5 6" key="1">
    <citation type="submission" date="2016-12" db="EMBL/GenBank/DDBJ databases">
        <title>The draft genome sequence of HSLHS2.</title>
        <authorList>
            <person name="Hu D."/>
            <person name="Wang L."/>
            <person name="Shao Z."/>
        </authorList>
    </citation>
    <scope>NUCLEOTIDE SEQUENCE [LARGE SCALE GENOMIC DNA]</scope>
    <source>
        <strain evidence="5">MCCC 1A06712</strain>
    </source>
</reference>
<dbReference type="AlphaFoldDB" id="A0A251X3M2"/>
<organism evidence="5 6">
    <name type="scientific">Marivivens niveibacter</name>
    <dbReference type="NCBI Taxonomy" id="1930667"/>
    <lineage>
        <taxon>Bacteria</taxon>
        <taxon>Pseudomonadati</taxon>
        <taxon>Pseudomonadota</taxon>
        <taxon>Alphaproteobacteria</taxon>
        <taxon>Rhodobacterales</taxon>
        <taxon>Paracoccaceae</taxon>
        <taxon>Marivivens group</taxon>
        <taxon>Marivivens</taxon>
    </lineage>
</organism>
<dbReference type="Pfam" id="PF00128">
    <property type="entry name" value="Alpha-amylase"/>
    <property type="match status" value="1"/>
</dbReference>
<evidence type="ECO:0000313" key="5">
    <source>
        <dbReference type="EMBL" id="OUD10978.1"/>
    </source>
</evidence>
<evidence type="ECO:0000256" key="1">
    <source>
        <dbReference type="ARBA" id="ARBA00008061"/>
    </source>
</evidence>
<dbReference type="PANTHER" id="PTHR10357:SF179">
    <property type="entry name" value="NEUTRAL AND BASIC AMINO ACID TRANSPORT PROTEIN RBAT"/>
    <property type="match status" value="1"/>
</dbReference>
<dbReference type="SMART" id="SM00642">
    <property type="entry name" value="Aamy"/>
    <property type="match status" value="1"/>
</dbReference>
<dbReference type="SUPFAM" id="SSF51011">
    <property type="entry name" value="Glycosyl hydrolase domain"/>
    <property type="match status" value="1"/>
</dbReference>
<dbReference type="EMBL" id="MSPP01000001">
    <property type="protein sequence ID" value="OUD10978.1"/>
    <property type="molecule type" value="Genomic_DNA"/>
</dbReference>
<protein>
    <submittedName>
        <fullName evidence="5">Glucohydrolase</fullName>
    </submittedName>
</protein>
<dbReference type="OrthoDB" id="9805159at2"/>
<proteinExistence type="inferred from homology"/>
<keyword evidence="3" id="KW-0326">Glycosidase</keyword>
<dbReference type="Proteomes" id="UP000194664">
    <property type="component" value="Unassembled WGS sequence"/>
</dbReference>
<dbReference type="GO" id="GO:0004556">
    <property type="term" value="F:alpha-amylase activity"/>
    <property type="evidence" value="ECO:0007669"/>
    <property type="project" value="TreeGrafter"/>
</dbReference>
<dbReference type="InterPro" id="IPR017853">
    <property type="entry name" value="GH"/>
</dbReference>
<dbReference type="FunFam" id="3.20.20.80:FF:000064">
    <property type="entry name" value="Oligo-1,6-glucosidase"/>
    <property type="match status" value="2"/>
</dbReference>
<dbReference type="InterPro" id="IPR006047">
    <property type="entry name" value="GH13_cat_dom"/>
</dbReference>
<dbReference type="InterPro" id="IPR045857">
    <property type="entry name" value="O16G_dom_2"/>
</dbReference>